<dbReference type="Proteomes" id="UP000019364">
    <property type="component" value="Unassembled WGS sequence"/>
</dbReference>
<dbReference type="eggNOG" id="ENOG502ZDPR">
    <property type="taxonomic scope" value="Bacteria"/>
</dbReference>
<evidence type="ECO:0000313" key="2">
    <source>
        <dbReference type="Proteomes" id="UP000019364"/>
    </source>
</evidence>
<comment type="caution">
    <text evidence="1">The sequence shown here is derived from an EMBL/GenBank/DDBJ whole genome shotgun (WGS) entry which is preliminary data.</text>
</comment>
<sequence>MYFSERNGIEKDKLVLKDLIEVFLIIINDFAKDKYFDDFYGFEDYKGDWNHGRASSNFESYTHEDVGRKIFDPFYPQKTPKYTEADVFDLIELLYKHIYLKNRFLQEDLGLESIDDIREYSKNKFRERINKQIMRYSKGWELQPNGEIRELVSEMLKPIVDEIAVYGNEKEVDLRIRRAIRHFLKYGSDELTKKGALLEIGGALERFRDELAKKLGPEENNIFHLLNKFDLRHNKLLKETGYDTKIYYPWIFYTFLSTFDAFVKLRNREAEQNE</sequence>
<evidence type="ECO:0000313" key="1">
    <source>
        <dbReference type="EMBL" id="GAF09854.1"/>
    </source>
</evidence>
<dbReference type="OrthoDB" id="8479006at2"/>
<reference evidence="1 2" key="1">
    <citation type="journal article" date="2014" name="Genome Announc.">
        <title>Draft Genome Sequence of Paenibacillus pini JCM 16418T, Isolated from the Rhizosphere of Pine Tree.</title>
        <authorList>
            <person name="Yuki M."/>
            <person name="Oshima K."/>
            <person name="Suda W."/>
            <person name="Oshida Y."/>
            <person name="Kitamura K."/>
            <person name="Iida Y."/>
            <person name="Hattori M."/>
            <person name="Ohkuma M."/>
        </authorList>
    </citation>
    <scope>NUCLEOTIDE SEQUENCE [LARGE SCALE GENOMIC DNA]</scope>
    <source>
        <strain evidence="1 2">JCM 16418</strain>
    </source>
</reference>
<accession>W7Z6A0</accession>
<dbReference type="RefSeq" id="WP_036651771.1">
    <property type="nucleotide sequence ID" value="NZ_BAVZ01000015.1"/>
</dbReference>
<keyword evidence="2" id="KW-1185">Reference proteome</keyword>
<dbReference type="AlphaFoldDB" id="W7Z6A0"/>
<proteinExistence type="predicted"/>
<protein>
    <submittedName>
        <fullName evidence="1">Uncharacterized protein</fullName>
    </submittedName>
</protein>
<gene>
    <name evidence="1" type="ORF">JCM16418_4013</name>
</gene>
<dbReference type="EMBL" id="BAVZ01000015">
    <property type="protein sequence ID" value="GAF09854.1"/>
    <property type="molecule type" value="Genomic_DNA"/>
</dbReference>
<organism evidence="1 2">
    <name type="scientific">Paenibacillus pini JCM 16418</name>
    <dbReference type="NCBI Taxonomy" id="1236976"/>
    <lineage>
        <taxon>Bacteria</taxon>
        <taxon>Bacillati</taxon>
        <taxon>Bacillota</taxon>
        <taxon>Bacilli</taxon>
        <taxon>Bacillales</taxon>
        <taxon>Paenibacillaceae</taxon>
        <taxon>Paenibacillus</taxon>
    </lineage>
</organism>
<name>W7Z6A0_9BACL</name>